<accession>A0AAW7ZE92</accession>
<feature type="domain" description="PAC" evidence="9">
    <location>
        <begin position="350"/>
        <end position="402"/>
    </location>
</feature>
<dbReference type="Pfam" id="PF13426">
    <property type="entry name" value="PAS_9"/>
    <property type="match status" value="3"/>
</dbReference>
<reference evidence="10" key="2">
    <citation type="submission" date="2023-03" db="EMBL/GenBank/DDBJ databases">
        <authorList>
            <person name="Zhang Z."/>
        </authorList>
    </citation>
    <scope>NUCLEOTIDE SEQUENCE</scope>
    <source>
        <strain evidence="10">DSA</strain>
    </source>
</reference>
<dbReference type="InterPro" id="IPR035965">
    <property type="entry name" value="PAS-like_dom_sf"/>
</dbReference>
<dbReference type="Gene3D" id="1.10.287.130">
    <property type="match status" value="1"/>
</dbReference>
<keyword evidence="4" id="KW-0808">Transferase</keyword>
<dbReference type="SUPFAM" id="SSF47384">
    <property type="entry name" value="Homodimeric domain of signal transducing histidine kinase"/>
    <property type="match status" value="1"/>
</dbReference>
<reference evidence="10" key="1">
    <citation type="journal article" date="2023" name="J. Hazard. Mater.">
        <title>Anaerobic biodegradation of pyrene and benzo[a]pyrene by a new sulfate-reducing Desulforamulus aquiferis strain DSA.</title>
        <authorList>
            <person name="Zhang Z."/>
            <person name="Sun J."/>
            <person name="Gong X."/>
            <person name="Wang C."/>
            <person name="Wang H."/>
        </authorList>
    </citation>
    <scope>NUCLEOTIDE SEQUENCE</scope>
    <source>
        <strain evidence="10">DSA</strain>
    </source>
</reference>
<dbReference type="InterPro" id="IPR036097">
    <property type="entry name" value="HisK_dim/P_sf"/>
</dbReference>
<evidence type="ECO:0000256" key="4">
    <source>
        <dbReference type="ARBA" id="ARBA00022679"/>
    </source>
</evidence>
<evidence type="ECO:0000256" key="2">
    <source>
        <dbReference type="ARBA" id="ARBA00012438"/>
    </source>
</evidence>
<dbReference type="RefSeq" id="WP_304542733.1">
    <property type="nucleotide sequence ID" value="NZ_JARPTC010000014.1"/>
</dbReference>
<dbReference type="Pfam" id="PF02518">
    <property type="entry name" value="HATPase_c"/>
    <property type="match status" value="1"/>
</dbReference>
<evidence type="ECO:0000256" key="6">
    <source>
        <dbReference type="ARBA" id="ARBA00023012"/>
    </source>
</evidence>
<dbReference type="SUPFAM" id="SSF55785">
    <property type="entry name" value="PYP-like sensor domain (PAS domain)"/>
    <property type="match status" value="3"/>
</dbReference>
<dbReference type="CDD" id="cd00130">
    <property type="entry name" value="PAS"/>
    <property type="match status" value="3"/>
</dbReference>
<dbReference type="InterPro" id="IPR000014">
    <property type="entry name" value="PAS"/>
</dbReference>
<dbReference type="PRINTS" id="PR00344">
    <property type="entry name" value="BCTRLSENSOR"/>
</dbReference>
<dbReference type="CDD" id="cd00082">
    <property type="entry name" value="HisKA"/>
    <property type="match status" value="1"/>
</dbReference>
<evidence type="ECO:0000313" key="11">
    <source>
        <dbReference type="Proteomes" id="UP001172911"/>
    </source>
</evidence>
<name>A0AAW7ZE92_9FIRM</name>
<comment type="catalytic activity">
    <reaction evidence="1">
        <text>ATP + protein L-histidine = ADP + protein N-phospho-L-histidine.</text>
        <dbReference type="EC" id="2.7.13.3"/>
    </reaction>
</comment>
<dbReference type="InterPro" id="IPR003594">
    <property type="entry name" value="HATPase_dom"/>
</dbReference>
<dbReference type="Proteomes" id="UP001172911">
    <property type="component" value="Unassembled WGS sequence"/>
</dbReference>
<dbReference type="InterPro" id="IPR005467">
    <property type="entry name" value="His_kinase_dom"/>
</dbReference>
<dbReference type="InterPro" id="IPR003661">
    <property type="entry name" value="HisK_dim/P_dom"/>
</dbReference>
<keyword evidence="6" id="KW-0902">Two-component regulatory system</keyword>
<feature type="domain" description="Histidine kinase" evidence="7">
    <location>
        <begin position="422"/>
        <end position="639"/>
    </location>
</feature>
<dbReference type="PANTHER" id="PTHR43304:SF1">
    <property type="entry name" value="PAC DOMAIN-CONTAINING PROTEIN"/>
    <property type="match status" value="1"/>
</dbReference>
<keyword evidence="3" id="KW-0597">Phosphoprotein</keyword>
<dbReference type="SMART" id="SM00387">
    <property type="entry name" value="HATPase_c"/>
    <property type="match status" value="1"/>
</dbReference>
<dbReference type="Gene3D" id="3.30.450.20">
    <property type="entry name" value="PAS domain"/>
    <property type="match status" value="3"/>
</dbReference>
<dbReference type="GO" id="GO:0000155">
    <property type="term" value="F:phosphorelay sensor kinase activity"/>
    <property type="evidence" value="ECO:0007669"/>
    <property type="project" value="InterPro"/>
</dbReference>
<evidence type="ECO:0000259" key="8">
    <source>
        <dbReference type="PROSITE" id="PS50112"/>
    </source>
</evidence>
<dbReference type="InterPro" id="IPR052162">
    <property type="entry name" value="Sensor_kinase/Photoreceptor"/>
</dbReference>
<dbReference type="PROSITE" id="PS50112">
    <property type="entry name" value="PAS"/>
    <property type="match status" value="3"/>
</dbReference>
<dbReference type="InterPro" id="IPR001610">
    <property type="entry name" value="PAC"/>
</dbReference>
<sequence>MPKSYRRKIKITPCGSRRKNILHKLESLSQSNELYRILVDQAAVGIFVTDYEHRLIDINTRICSMFSYQREELIGKYFQELIAPEGLNQVHELFARIKEGKTFAEELWCQRRDRSIFLCELTINVLAGGSWHGIARDITKYRQTELALKESMARYQAVVEDQIEFIRRFRPDGTLTFVNSAFCKYYGKSMEALLGQNFMDLFPVEDRDTVKRQIFSLNKDHPVAIAERRFIRPNGEVVWQQWTNRAIFNEQGQIVEYQSVGRDITNQKQVEERLKRSEARYRAIVEDQVELIRRFKPDGTLTFVNGSFAKYVGHPADEIVGQNFMTFIRSDDREEIHKKIYSLTPENPVVITEPRYIDNNGIVHWAQWVNRAILNEHGEIVEYQSVGRDITSQKEAEFKIAEAREATKRASKVATLAVIGGGIAHEINQPLNAIKVLAETILYLYSSGKEISFQEMVRNVTNISRQVDRIDSIVNHLRSFLKSRQSFEYVPCDMNQVVEKALSLVNNQVLSRRIKVIKNLSAELPVCGCFVRFEEVVVNLLMNSVQALEPCKQEYKEIIISTWVEDQRVHLTVSDNGPGINDEITQKIFEPFFSTKDANKSMGLGLSIVHSIVMSSNGTISVDNNPGGGAIIHISFPSC</sequence>
<gene>
    <name evidence="10" type="ORF">P6N53_10185</name>
</gene>
<feature type="domain" description="PAS" evidence="8">
    <location>
        <begin position="151"/>
        <end position="221"/>
    </location>
</feature>
<dbReference type="SMART" id="SM00086">
    <property type="entry name" value="PAC"/>
    <property type="match status" value="3"/>
</dbReference>
<dbReference type="AlphaFoldDB" id="A0AAW7ZE92"/>
<dbReference type="EC" id="2.7.13.3" evidence="2"/>
<evidence type="ECO:0000256" key="5">
    <source>
        <dbReference type="ARBA" id="ARBA00022777"/>
    </source>
</evidence>
<dbReference type="PROSITE" id="PS50109">
    <property type="entry name" value="HIS_KIN"/>
    <property type="match status" value="1"/>
</dbReference>
<evidence type="ECO:0000259" key="9">
    <source>
        <dbReference type="PROSITE" id="PS50113"/>
    </source>
</evidence>
<comment type="caution">
    <text evidence="10">The sequence shown here is derived from an EMBL/GenBank/DDBJ whole genome shotgun (WGS) entry which is preliminary data.</text>
</comment>
<dbReference type="EMBL" id="JARPTC010000014">
    <property type="protein sequence ID" value="MDO7787588.1"/>
    <property type="molecule type" value="Genomic_DNA"/>
</dbReference>
<feature type="domain" description="PAS" evidence="8">
    <location>
        <begin position="277"/>
        <end position="347"/>
    </location>
</feature>
<evidence type="ECO:0000313" key="10">
    <source>
        <dbReference type="EMBL" id="MDO7787588.1"/>
    </source>
</evidence>
<dbReference type="NCBIfam" id="TIGR00229">
    <property type="entry name" value="sensory_box"/>
    <property type="match status" value="3"/>
</dbReference>
<dbReference type="PANTHER" id="PTHR43304">
    <property type="entry name" value="PHYTOCHROME-LIKE PROTEIN CPH1"/>
    <property type="match status" value="1"/>
</dbReference>
<keyword evidence="5" id="KW-0418">Kinase</keyword>
<evidence type="ECO:0000256" key="1">
    <source>
        <dbReference type="ARBA" id="ARBA00000085"/>
    </source>
</evidence>
<dbReference type="Gene3D" id="3.30.565.10">
    <property type="entry name" value="Histidine kinase-like ATPase, C-terminal domain"/>
    <property type="match status" value="1"/>
</dbReference>
<feature type="domain" description="PAS" evidence="8">
    <location>
        <begin position="31"/>
        <end position="101"/>
    </location>
</feature>
<dbReference type="SMART" id="SM00091">
    <property type="entry name" value="PAS"/>
    <property type="match status" value="3"/>
</dbReference>
<proteinExistence type="predicted"/>
<organism evidence="10 11">
    <name type="scientific">Desulforamulus aquiferis</name>
    <dbReference type="NCBI Taxonomy" id="1397668"/>
    <lineage>
        <taxon>Bacteria</taxon>
        <taxon>Bacillati</taxon>
        <taxon>Bacillota</taxon>
        <taxon>Clostridia</taxon>
        <taxon>Eubacteriales</taxon>
        <taxon>Peptococcaceae</taxon>
        <taxon>Desulforamulus</taxon>
    </lineage>
</organism>
<protein>
    <recommendedName>
        <fullName evidence="2">histidine kinase</fullName>
        <ecNumber evidence="2">2.7.13.3</ecNumber>
    </recommendedName>
</protein>
<dbReference type="Pfam" id="PF00512">
    <property type="entry name" value="HisKA"/>
    <property type="match status" value="1"/>
</dbReference>
<feature type="domain" description="PAC" evidence="9">
    <location>
        <begin position="224"/>
        <end position="276"/>
    </location>
</feature>
<dbReference type="PROSITE" id="PS50113">
    <property type="entry name" value="PAC"/>
    <property type="match status" value="2"/>
</dbReference>
<dbReference type="InterPro" id="IPR036890">
    <property type="entry name" value="HATPase_C_sf"/>
</dbReference>
<dbReference type="InterPro" id="IPR004358">
    <property type="entry name" value="Sig_transdc_His_kin-like_C"/>
</dbReference>
<evidence type="ECO:0000256" key="3">
    <source>
        <dbReference type="ARBA" id="ARBA00022553"/>
    </source>
</evidence>
<dbReference type="SUPFAM" id="SSF55874">
    <property type="entry name" value="ATPase domain of HSP90 chaperone/DNA topoisomerase II/histidine kinase"/>
    <property type="match status" value="1"/>
</dbReference>
<evidence type="ECO:0000259" key="7">
    <source>
        <dbReference type="PROSITE" id="PS50109"/>
    </source>
</evidence>
<keyword evidence="11" id="KW-1185">Reference proteome</keyword>
<dbReference type="InterPro" id="IPR000700">
    <property type="entry name" value="PAS-assoc_C"/>
</dbReference>